<keyword evidence="3" id="KW-1185">Reference proteome</keyword>
<evidence type="ECO:0000256" key="1">
    <source>
        <dbReference type="SAM" id="MobiDB-lite"/>
    </source>
</evidence>
<dbReference type="Proteomes" id="UP001550603">
    <property type="component" value="Unassembled WGS sequence"/>
</dbReference>
<evidence type="ECO:0000313" key="2">
    <source>
        <dbReference type="EMBL" id="MEU2266011.1"/>
    </source>
</evidence>
<dbReference type="EMBL" id="JBEYBN010000006">
    <property type="protein sequence ID" value="MEU2266011.1"/>
    <property type="molecule type" value="Genomic_DNA"/>
</dbReference>
<gene>
    <name evidence="2" type="ORF">ABZ568_06105</name>
</gene>
<dbReference type="Gene3D" id="1.10.860.10">
    <property type="entry name" value="DNAb Helicase, Chain A"/>
    <property type="match status" value="1"/>
</dbReference>
<feature type="compositionally biased region" description="Low complexity" evidence="1">
    <location>
        <begin position="185"/>
        <end position="208"/>
    </location>
</feature>
<dbReference type="RefSeq" id="WP_359785931.1">
    <property type="nucleotide sequence ID" value="NZ_JBEYBN010000006.1"/>
</dbReference>
<sequence length="208" mass="22621">MTSPRGSRQAPALCLALPRPHHLPPAEEAADEEWLLLATATAHPADIKQMRWLIADDCTLRLRARLWQCLNALTRRGAPVDPVTVLWETQYRGLLTSGVQPPKLLNLLGAPAGSPQHWGERILQRSVLATAHHVARRIEAFTDDPVTTPSQLVVGSRRALADLAAVRTRWHHATSPAPTAKSSHTRATAPPRAGPPLTTAPRAAPISR</sequence>
<dbReference type="SUPFAM" id="SSF48024">
    <property type="entry name" value="N-terminal domain of DnaB helicase"/>
    <property type="match status" value="1"/>
</dbReference>
<dbReference type="InterPro" id="IPR036185">
    <property type="entry name" value="DNA_heli_DnaB-like_N_sf"/>
</dbReference>
<name>A0ABV2XPS9_9ACTN</name>
<protein>
    <submittedName>
        <fullName evidence="2">Uncharacterized protein</fullName>
    </submittedName>
</protein>
<evidence type="ECO:0000313" key="3">
    <source>
        <dbReference type="Proteomes" id="UP001550603"/>
    </source>
</evidence>
<reference evidence="2 3" key="1">
    <citation type="submission" date="2024-06" db="EMBL/GenBank/DDBJ databases">
        <title>The Natural Products Discovery Center: Release of the First 8490 Sequenced Strains for Exploring Actinobacteria Biosynthetic Diversity.</title>
        <authorList>
            <person name="Kalkreuter E."/>
            <person name="Kautsar S.A."/>
            <person name="Yang D."/>
            <person name="Bader C.D."/>
            <person name="Teijaro C.N."/>
            <person name="Fluegel L."/>
            <person name="Davis C.M."/>
            <person name="Simpson J.R."/>
            <person name="Lauterbach L."/>
            <person name="Steele A.D."/>
            <person name="Gui C."/>
            <person name="Meng S."/>
            <person name="Li G."/>
            <person name="Viehrig K."/>
            <person name="Ye F."/>
            <person name="Su P."/>
            <person name="Kiefer A.F."/>
            <person name="Nichols A."/>
            <person name="Cepeda A.J."/>
            <person name="Yan W."/>
            <person name="Fan B."/>
            <person name="Jiang Y."/>
            <person name="Adhikari A."/>
            <person name="Zheng C.-J."/>
            <person name="Schuster L."/>
            <person name="Cowan T.M."/>
            <person name="Smanski M.J."/>
            <person name="Chevrette M.G."/>
            <person name="De Carvalho L.P.S."/>
            <person name="Shen B."/>
        </authorList>
    </citation>
    <scope>NUCLEOTIDE SEQUENCE [LARGE SCALE GENOMIC DNA]</scope>
    <source>
        <strain evidence="2 3">NPDC019583</strain>
    </source>
</reference>
<proteinExistence type="predicted"/>
<dbReference type="InterPro" id="IPR016136">
    <property type="entry name" value="DNA_helicase_N/primase_C"/>
</dbReference>
<organism evidence="2 3">
    <name type="scientific">Streptomyces olindensis</name>
    <dbReference type="NCBI Taxonomy" id="358823"/>
    <lineage>
        <taxon>Bacteria</taxon>
        <taxon>Bacillati</taxon>
        <taxon>Actinomycetota</taxon>
        <taxon>Actinomycetes</taxon>
        <taxon>Kitasatosporales</taxon>
        <taxon>Streptomycetaceae</taxon>
        <taxon>Streptomyces</taxon>
    </lineage>
</organism>
<comment type="caution">
    <text evidence="2">The sequence shown here is derived from an EMBL/GenBank/DDBJ whole genome shotgun (WGS) entry which is preliminary data.</text>
</comment>
<accession>A0ABV2XPS9</accession>
<feature type="region of interest" description="Disordered" evidence="1">
    <location>
        <begin position="170"/>
        <end position="208"/>
    </location>
</feature>